<dbReference type="EC" id="5.1.3.2" evidence="9"/>
<comment type="cofactor">
    <cofactor evidence="3 9">
        <name>NAD(+)</name>
        <dbReference type="ChEBI" id="CHEBI:57540"/>
    </cofactor>
</comment>
<dbReference type="InterPro" id="IPR036291">
    <property type="entry name" value="NAD(P)-bd_dom_sf"/>
</dbReference>
<evidence type="ECO:0000313" key="15">
    <source>
        <dbReference type="EMBL" id="CAF3766621.1"/>
    </source>
</evidence>
<accession>A0A814P8G2</accession>
<evidence type="ECO:0000256" key="1">
    <source>
        <dbReference type="ARBA" id="ARBA00000014"/>
    </source>
</evidence>
<dbReference type="Proteomes" id="UP000663823">
    <property type="component" value="Unassembled WGS sequence"/>
</dbReference>
<protein>
    <recommendedName>
        <fullName evidence="9">UDP-glucose 4-epimerase</fullName>
        <ecNumber evidence="9">5.1.3.2</ecNumber>
    </recommendedName>
</protein>
<evidence type="ECO:0000256" key="3">
    <source>
        <dbReference type="ARBA" id="ARBA00001911"/>
    </source>
</evidence>
<comment type="caution">
    <text evidence="12">The sequence shown here is derived from an EMBL/GenBank/DDBJ whole genome shotgun (WGS) entry which is preliminary data.</text>
</comment>
<evidence type="ECO:0000256" key="9">
    <source>
        <dbReference type="RuleBase" id="RU366046"/>
    </source>
</evidence>
<dbReference type="EMBL" id="CAJOBE010004000">
    <property type="protein sequence ID" value="CAF3911230.1"/>
    <property type="molecule type" value="Genomic_DNA"/>
</dbReference>
<dbReference type="EMBL" id="CAJOBD010001149">
    <property type="protein sequence ID" value="CAF3766621.1"/>
    <property type="molecule type" value="Genomic_DNA"/>
</dbReference>
<keyword evidence="7" id="KW-0299">Galactose metabolism</keyword>
<dbReference type="InterPro" id="IPR005886">
    <property type="entry name" value="UDP_G4E"/>
</dbReference>
<evidence type="ECO:0000256" key="4">
    <source>
        <dbReference type="ARBA" id="ARBA00002760"/>
    </source>
</evidence>
<dbReference type="Gene3D" id="3.40.50.720">
    <property type="entry name" value="NAD(P)-binding Rossmann-like Domain"/>
    <property type="match status" value="1"/>
</dbReference>
<dbReference type="EMBL" id="CAJNOU010001021">
    <property type="protein sequence ID" value="CAF1136132.1"/>
    <property type="molecule type" value="Genomic_DNA"/>
</dbReference>
<proteinExistence type="inferred from homology"/>
<comment type="pathway">
    <text evidence="5 9">Carbohydrate metabolism; galactose metabolism.</text>
</comment>
<dbReference type="NCBIfam" id="TIGR01179">
    <property type="entry name" value="galE"/>
    <property type="match status" value="1"/>
</dbReference>
<dbReference type="SUPFAM" id="SSF51735">
    <property type="entry name" value="NAD(P)-binding Rossmann-fold domains"/>
    <property type="match status" value="1"/>
</dbReference>
<evidence type="ECO:0000256" key="8">
    <source>
        <dbReference type="ARBA" id="ARBA00023235"/>
    </source>
</evidence>
<evidence type="ECO:0000259" key="10">
    <source>
        <dbReference type="Pfam" id="PF16363"/>
    </source>
</evidence>
<dbReference type="Proteomes" id="UP000663836">
    <property type="component" value="Unassembled WGS sequence"/>
</dbReference>
<comment type="catalytic activity">
    <reaction evidence="1">
        <text>UDP-N-acetyl-alpha-D-glucosamine = UDP-N-acetyl-alpha-D-galactosamine</text>
        <dbReference type="Rhea" id="RHEA:20517"/>
        <dbReference type="ChEBI" id="CHEBI:57705"/>
        <dbReference type="ChEBI" id="CHEBI:67138"/>
        <dbReference type="EC" id="5.1.3.7"/>
    </reaction>
</comment>
<dbReference type="Proteomes" id="UP000663882">
    <property type="component" value="Unassembled WGS sequence"/>
</dbReference>
<evidence type="ECO:0000313" key="11">
    <source>
        <dbReference type="EMBL" id="CAF1020203.1"/>
    </source>
</evidence>
<dbReference type="OrthoDB" id="9402762at2759"/>
<dbReference type="InterPro" id="IPR016040">
    <property type="entry name" value="NAD(P)-bd_dom"/>
</dbReference>
<gene>
    <name evidence="16" type="ORF">FNK824_LOCUS21106</name>
    <name evidence="15" type="ORF">JBS370_LOCUS13435</name>
    <name evidence="14" type="ORF">OTI717_LOCUS9741</name>
    <name evidence="11" type="ORF">RFH988_LOCUS15164</name>
    <name evidence="13" type="ORF">SEV965_LOCUS17684</name>
    <name evidence="12" type="ORF">ZHD862_LOCUS17613</name>
</gene>
<dbReference type="EMBL" id="CAJNOO010000728">
    <property type="protein sequence ID" value="CAF1020203.1"/>
    <property type="molecule type" value="Genomic_DNA"/>
</dbReference>
<dbReference type="GO" id="GO:0003974">
    <property type="term" value="F:UDP-N-acetylglucosamine 4-epimerase activity"/>
    <property type="evidence" value="ECO:0007669"/>
    <property type="project" value="UniProtKB-EC"/>
</dbReference>
<dbReference type="Gene3D" id="3.90.25.10">
    <property type="entry name" value="UDP-galactose 4-epimerase, domain 1"/>
    <property type="match status" value="1"/>
</dbReference>
<evidence type="ECO:0000313" key="17">
    <source>
        <dbReference type="Proteomes" id="UP000663864"/>
    </source>
</evidence>
<dbReference type="PANTHER" id="PTHR43725">
    <property type="entry name" value="UDP-GLUCOSE 4-EPIMERASE"/>
    <property type="match status" value="1"/>
</dbReference>
<keyword evidence="6 9" id="KW-0520">NAD</keyword>
<dbReference type="GO" id="GO:0003978">
    <property type="term" value="F:UDP-glucose 4-epimerase activity"/>
    <property type="evidence" value="ECO:0007669"/>
    <property type="project" value="UniProtKB-UniRule"/>
</dbReference>
<dbReference type="AlphaFoldDB" id="A0A814P8G2"/>
<evidence type="ECO:0000256" key="6">
    <source>
        <dbReference type="ARBA" id="ARBA00023027"/>
    </source>
</evidence>
<comment type="similarity">
    <text evidence="9">Belongs to the NAD(P)-dependent epimerase/dehydratase family.</text>
</comment>
<feature type="domain" description="NAD(P)-binding" evidence="10">
    <location>
        <begin position="14"/>
        <end position="336"/>
    </location>
</feature>
<dbReference type="PRINTS" id="PR01713">
    <property type="entry name" value="NUCEPIMERASE"/>
</dbReference>
<dbReference type="CDD" id="cd05247">
    <property type="entry name" value="UDP_G4E_1_SDR_e"/>
    <property type="match status" value="1"/>
</dbReference>
<evidence type="ECO:0000313" key="12">
    <source>
        <dbReference type="EMBL" id="CAF1101298.1"/>
    </source>
</evidence>
<evidence type="ECO:0000256" key="5">
    <source>
        <dbReference type="ARBA" id="ARBA00004947"/>
    </source>
</evidence>
<evidence type="ECO:0000256" key="2">
    <source>
        <dbReference type="ARBA" id="ARBA00000083"/>
    </source>
</evidence>
<comment type="catalytic activity">
    <reaction evidence="2 9">
        <text>UDP-alpha-D-glucose = UDP-alpha-D-galactose</text>
        <dbReference type="Rhea" id="RHEA:22168"/>
        <dbReference type="ChEBI" id="CHEBI:58885"/>
        <dbReference type="ChEBI" id="CHEBI:66914"/>
        <dbReference type="EC" id="5.1.3.2"/>
    </reaction>
</comment>
<dbReference type="GO" id="GO:0005829">
    <property type="term" value="C:cytosol"/>
    <property type="evidence" value="ECO:0007669"/>
    <property type="project" value="TreeGrafter"/>
</dbReference>
<evidence type="ECO:0000313" key="16">
    <source>
        <dbReference type="EMBL" id="CAF3911230.1"/>
    </source>
</evidence>
<comment type="subunit">
    <text evidence="9">Homodimer.</text>
</comment>
<dbReference type="EMBL" id="CAJOAX010000842">
    <property type="protein sequence ID" value="CAF3657798.1"/>
    <property type="molecule type" value="Genomic_DNA"/>
</dbReference>
<sequence>MATTTGDSNKVQVLVPGGIGFIGSHCVIELINAGYEPIVVDNQSNSSIVCLQRVEQIVGCKITNYKIDCLDLESLRNVFKKHSIYAIMNFAALKSVGESIEKPVLYYKNNVGCLLNLLTCMAEFNVKNFLFSSSATVYGSPQYLPLDEKHPCTGDAITNPYGKSKYICEHILKDTAIAHPDWNIIILRYFNPVGAHESGLIGEDPIGRPNNLAPYVAQVAVGRLPHVNVTGTDYDTPDGTGVRDYIHVVDLATGHLACMKKFKENCGLQIYNLGTGKGYSVLEMIKALEKASGKTIAYKECSRRPGDLASVYADPTIAAKELGWKAQRGLDDMCRDLWRWQSNNPNGFQ</sequence>
<dbReference type="GO" id="GO:0033499">
    <property type="term" value="P:galactose catabolic process via UDP-galactose, Leloir pathway"/>
    <property type="evidence" value="ECO:0007669"/>
    <property type="project" value="TreeGrafter"/>
</dbReference>
<dbReference type="Proteomes" id="UP000663889">
    <property type="component" value="Unassembled WGS sequence"/>
</dbReference>
<keyword evidence="9" id="KW-0119">Carbohydrate metabolism</keyword>
<evidence type="ECO:0000256" key="7">
    <source>
        <dbReference type="ARBA" id="ARBA00023144"/>
    </source>
</evidence>
<organism evidence="12 17">
    <name type="scientific">Rotaria sordida</name>
    <dbReference type="NCBI Taxonomy" id="392033"/>
    <lineage>
        <taxon>Eukaryota</taxon>
        <taxon>Metazoa</taxon>
        <taxon>Spiralia</taxon>
        <taxon>Gnathifera</taxon>
        <taxon>Rotifera</taxon>
        <taxon>Eurotatoria</taxon>
        <taxon>Bdelloidea</taxon>
        <taxon>Philodinida</taxon>
        <taxon>Philodinidae</taxon>
        <taxon>Rotaria</taxon>
    </lineage>
</organism>
<dbReference type="PANTHER" id="PTHR43725:SF47">
    <property type="entry name" value="UDP-GLUCOSE 4-EPIMERASE"/>
    <property type="match status" value="1"/>
</dbReference>
<name>A0A814P8G2_9BILA</name>
<dbReference type="UniPathway" id="UPA00214"/>
<dbReference type="NCBIfam" id="NF007956">
    <property type="entry name" value="PRK10675.1"/>
    <property type="match status" value="1"/>
</dbReference>
<dbReference type="Pfam" id="PF16363">
    <property type="entry name" value="GDP_Man_Dehyd"/>
    <property type="match status" value="1"/>
</dbReference>
<evidence type="ECO:0000313" key="13">
    <source>
        <dbReference type="EMBL" id="CAF1136132.1"/>
    </source>
</evidence>
<dbReference type="Proteomes" id="UP000663864">
    <property type="component" value="Unassembled WGS sequence"/>
</dbReference>
<dbReference type="Proteomes" id="UP000663874">
    <property type="component" value="Unassembled WGS sequence"/>
</dbReference>
<comment type="function">
    <text evidence="4">Catalyzes two distinct but analogous reactions: the reversible epimerization of UDP-glucose to UDP-galactose and the reversible epimerization of UDP-N-acetylglucosamine to UDP-N-acetylgalactosamine. The reaction with UDP-Gal plays a critical role in the Leloir pathway of galactose catabolism in which galactose is converted to the glycolytic intermediate glucose 6-phosphate. It contributes to the catabolism of dietary galactose and enables the endogenous biosynthesis of both UDP-Gal and UDP-GalNAc when exogenous sources are limited. Both UDP-sugar interconversions are important in the synthesis of glycoproteins and glycolipids.</text>
</comment>
<dbReference type="EMBL" id="CAJNOT010000881">
    <property type="protein sequence ID" value="CAF1101298.1"/>
    <property type="molecule type" value="Genomic_DNA"/>
</dbReference>
<keyword evidence="8 9" id="KW-0413">Isomerase</keyword>
<evidence type="ECO:0000313" key="14">
    <source>
        <dbReference type="EMBL" id="CAF3657798.1"/>
    </source>
</evidence>
<reference evidence="12" key="1">
    <citation type="submission" date="2021-02" db="EMBL/GenBank/DDBJ databases">
        <authorList>
            <person name="Nowell W R."/>
        </authorList>
    </citation>
    <scope>NUCLEOTIDE SEQUENCE</scope>
</reference>